<dbReference type="EMBL" id="JH000100">
    <property type="protein sequence ID" value="EGW01239.1"/>
    <property type="molecule type" value="Genomic_DNA"/>
</dbReference>
<dbReference type="InParanoid" id="G3H126"/>
<evidence type="ECO:0000313" key="3">
    <source>
        <dbReference type="Proteomes" id="UP000001075"/>
    </source>
</evidence>
<proteinExistence type="predicted"/>
<sequence length="51" mass="5703">MFKQSNKEIKACNPSVREVVVEHQKGHSGLTPNVVKQRQKGTVTTAEKILQ</sequence>
<dbReference type="AlphaFoldDB" id="G3H126"/>
<evidence type="ECO:0000256" key="1">
    <source>
        <dbReference type="SAM" id="MobiDB-lite"/>
    </source>
</evidence>
<reference evidence="3" key="1">
    <citation type="journal article" date="2011" name="Nat. Biotechnol.">
        <title>The genomic sequence of the Chinese hamster ovary (CHO)-K1 cell line.</title>
        <authorList>
            <person name="Xu X."/>
            <person name="Nagarajan H."/>
            <person name="Lewis N.E."/>
            <person name="Pan S."/>
            <person name="Cai Z."/>
            <person name="Liu X."/>
            <person name="Chen W."/>
            <person name="Xie M."/>
            <person name="Wang W."/>
            <person name="Hammond S."/>
            <person name="Andersen M.R."/>
            <person name="Neff N."/>
            <person name="Passarelli B."/>
            <person name="Koh W."/>
            <person name="Fan H.C."/>
            <person name="Wang J."/>
            <person name="Gui Y."/>
            <person name="Lee K.H."/>
            <person name="Betenbaugh M.J."/>
            <person name="Quake S.R."/>
            <person name="Famili I."/>
            <person name="Palsson B.O."/>
            <person name="Wang J."/>
        </authorList>
    </citation>
    <scope>NUCLEOTIDE SEQUENCE [LARGE SCALE GENOMIC DNA]</scope>
    <source>
        <strain evidence="3">CHO K1 cell line</strain>
    </source>
</reference>
<feature type="region of interest" description="Disordered" evidence="1">
    <location>
        <begin position="23"/>
        <end position="51"/>
    </location>
</feature>
<organism evidence="2 3">
    <name type="scientific">Cricetulus griseus</name>
    <name type="common">Chinese hamster</name>
    <name type="synonym">Cricetulus barabensis griseus</name>
    <dbReference type="NCBI Taxonomy" id="10029"/>
    <lineage>
        <taxon>Eukaryota</taxon>
        <taxon>Metazoa</taxon>
        <taxon>Chordata</taxon>
        <taxon>Craniata</taxon>
        <taxon>Vertebrata</taxon>
        <taxon>Euteleostomi</taxon>
        <taxon>Mammalia</taxon>
        <taxon>Eutheria</taxon>
        <taxon>Euarchontoglires</taxon>
        <taxon>Glires</taxon>
        <taxon>Rodentia</taxon>
        <taxon>Myomorpha</taxon>
        <taxon>Muroidea</taxon>
        <taxon>Cricetidae</taxon>
        <taxon>Cricetinae</taxon>
        <taxon>Cricetulus</taxon>
    </lineage>
</organism>
<gene>
    <name evidence="2" type="ORF">I79_003848</name>
</gene>
<dbReference type="Proteomes" id="UP000001075">
    <property type="component" value="Unassembled WGS sequence"/>
</dbReference>
<accession>G3H126</accession>
<protein>
    <submittedName>
        <fullName evidence="2">Uncharacterized protein</fullName>
    </submittedName>
</protein>
<name>G3H126_CRIGR</name>
<evidence type="ECO:0000313" key="2">
    <source>
        <dbReference type="EMBL" id="EGW01239.1"/>
    </source>
</evidence>
<feature type="compositionally biased region" description="Polar residues" evidence="1">
    <location>
        <begin position="30"/>
        <end position="45"/>
    </location>
</feature>